<keyword evidence="7" id="KW-0238">DNA-binding</keyword>
<dbReference type="RefSeq" id="WP_062279341.1">
    <property type="nucleotide sequence ID" value="NZ_DF968181.1"/>
</dbReference>
<dbReference type="Pfam" id="PF10412">
    <property type="entry name" value="TrwB_AAD_bind"/>
    <property type="match status" value="1"/>
</dbReference>
<feature type="domain" description="Type IV secretion system coupling protein TraD DNA-binding" evidence="6">
    <location>
        <begin position="37"/>
        <end position="405"/>
    </location>
</feature>
<keyword evidence="3" id="KW-0812">Transmembrane</keyword>
<dbReference type="EMBL" id="DF968181">
    <property type="protein sequence ID" value="GAP40232.1"/>
    <property type="molecule type" value="Genomic_DNA"/>
</dbReference>
<keyword evidence="5" id="KW-0472">Membrane</keyword>
<proteinExistence type="predicted"/>
<dbReference type="InterPro" id="IPR051539">
    <property type="entry name" value="T4SS-coupling_protein"/>
</dbReference>
<evidence type="ECO:0000256" key="3">
    <source>
        <dbReference type="ARBA" id="ARBA00022692"/>
    </source>
</evidence>
<dbReference type="Gene3D" id="3.40.50.300">
    <property type="entry name" value="P-loop containing nucleotide triphosphate hydrolases"/>
    <property type="match status" value="2"/>
</dbReference>
<dbReference type="SUPFAM" id="SSF52540">
    <property type="entry name" value="P-loop containing nucleoside triphosphate hydrolases"/>
    <property type="match status" value="1"/>
</dbReference>
<dbReference type="Proteomes" id="UP000053370">
    <property type="component" value="Unassembled WGS sequence"/>
</dbReference>
<accession>A0A0S7BUM7</accession>
<gene>
    <name evidence="7" type="ORF">ATC1_13199</name>
</gene>
<evidence type="ECO:0000256" key="2">
    <source>
        <dbReference type="ARBA" id="ARBA00022475"/>
    </source>
</evidence>
<dbReference type="InterPro" id="IPR027417">
    <property type="entry name" value="P-loop_NTPase"/>
</dbReference>
<organism evidence="7">
    <name type="scientific">Flexilinea flocculi</name>
    <dbReference type="NCBI Taxonomy" id="1678840"/>
    <lineage>
        <taxon>Bacteria</taxon>
        <taxon>Bacillati</taxon>
        <taxon>Chloroflexota</taxon>
        <taxon>Anaerolineae</taxon>
        <taxon>Anaerolineales</taxon>
        <taxon>Anaerolineaceae</taxon>
        <taxon>Flexilinea</taxon>
    </lineage>
</organism>
<comment type="subcellular location">
    <subcellularLocation>
        <location evidence="1">Cell membrane</location>
        <topology evidence="1">Multi-pass membrane protein</topology>
    </subcellularLocation>
</comment>
<evidence type="ECO:0000256" key="5">
    <source>
        <dbReference type="ARBA" id="ARBA00023136"/>
    </source>
</evidence>
<evidence type="ECO:0000313" key="8">
    <source>
        <dbReference type="Proteomes" id="UP000053370"/>
    </source>
</evidence>
<dbReference type="PANTHER" id="PTHR37937">
    <property type="entry name" value="CONJUGATIVE TRANSFER: DNA TRANSPORT"/>
    <property type="match status" value="1"/>
</dbReference>
<dbReference type="AlphaFoldDB" id="A0A0S7BUM7"/>
<reference evidence="7" key="1">
    <citation type="journal article" date="2015" name="Genome Announc.">
        <title>Draft Genome Sequence of Anaerolineae Strain TC1, a Novel Isolate from a Methanogenic Wastewater Treatment System.</title>
        <authorList>
            <person name="Matsuura N."/>
            <person name="Tourlousse D.M."/>
            <person name="Sun L."/>
            <person name="Toyonaga M."/>
            <person name="Kuroda K."/>
            <person name="Ohashi A."/>
            <person name="Cruz R."/>
            <person name="Yamaguchi T."/>
            <person name="Sekiguchi Y."/>
        </authorList>
    </citation>
    <scope>NUCLEOTIDE SEQUENCE [LARGE SCALE GENOMIC DNA]</scope>
    <source>
        <strain evidence="7">TC1</strain>
    </source>
</reference>
<keyword evidence="2" id="KW-1003">Cell membrane</keyword>
<dbReference type="PANTHER" id="PTHR37937:SF1">
    <property type="entry name" value="CONJUGATIVE TRANSFER: DNA TRANSPORT"/>
    <property type="match status" value="1"/>
</dbReference>
<dbReference type="GO" id="GO:0005886">
    <property type="term" value="C:plasma membrane"/>
    <property type="evidence" value="ECO:0007669"/>
    <property type="project" value="UniProtKB-SubCell"/>
</dbReference>
<sequence length="441" mass="49833">MDINYTPLHSSILDQNPVHGVPNPLISIPGKYKAQNSGITLDEDILSKHLLLIGGTGCGKSNVFYHIVSQLKKKISIKDVMIIFDTKGDFLNLFGKGDDLLIGNSFCYVARSSKWNIFKEIVADGWDDERIEQNAQEISWSIFRESIEKSKDPFFPNAARDLFTSVVMCMLKNGKQDPNYIKDFFYNSELKRSFDESTIMDIKRAIETQPSLSSVLSYIGDGTGGQALGVYAELLGTFRKLFTGIFADRGLFSIRDFVKEKGGRVLYIEYDLSLGNILAPMYSLLFDLALKEALGRSNHEGNVFLICDEFKLLPYLQHIEDGVNFGRSLGVKVIAGLQSINQLTEIYDEYRGKNIAAGFSTIFAFKANDVNTREYITNLYGKNVVLEQYKTITNSIHEERRNANVVEDWELVELKLGEAVIGYPFEKPFKYQFDLYTNGGK</sequence>
<keyword evidence="8" id="KW-1185">Reference proteome</keyword>
<protein>
    <submittedName>
        <fullName evidence="7">Type IV secretion-system coupling protein DNA-binding domain</fullName>
    </submittedName>
</protein>
<keyword evidence="4" id="KW-1133">Transmembrane helix</keyword>
<dbReference type="CDD" id="cd01127">
    <property type="entry name" value="TrwB_TraG_TraD_VirD4"/>
    <property type="match status" value="1"/>
</dbReference>
<dbReference type="InterPro" id="IPR019476">
    <property type="entry name" value="T4SS_TraD_DNA-bd"/>
</dbReference>
<evidence type="ECO:0000313" key="7">
    <source>
        <dbReference type="EMBL" id="GAP40232.1"/>
    </source>
</evidence>
<name>A0A0S7BUM7_9CHLR</name>
<evidence type="ECO:0000256" key="4">
    <source>
        <dbReference type="ARBA" id="ARBA00022989"/>
    </source>
</evidence>
<dbReference type="GO" id="GO:0003677">
    <property type="term" value="F:DNA binding"/>
    <property type="evidence" value="ECO:0007669"/>
    <property type="project" value="UniProtKB-KW"/>
</dbReference>
<evidence type="ECO:0000256" key="1">
    <source>
        <dbReference type="ARBA" id="ARBA00004651"/>
    </source>
</evidence>
<evidence type="ECO:0000259" key="6">
    <source>
        <dbReference type="Pfam" id="PF10412"/>
    </source>
</evidence>
<dbReference type="STRING" id="1678840.ATC1_13199"/>